<comment type="caution">
    <text evidence="1">The sequence shown here is derived from an EMBL/GenBank/DDBJ whole genome shotgun (WGS) entry which is preliminary data.</text>
</comment>
<sequence>MFVICVLFLFDVTCVNNLQFVCVVFNCKLTPTVGRFLNADIFIQAPANSQSSNSYSYVLQWSTFPVEILSNIFLFNIRLVWRYITKCKAQLLMV</sequence>
<reference evidence="1 2" key="1">
    <citation type="journal article" date="2014" name="Genome Announc.">
        <title>Draft Genome Sequence of the Agar-Degrading Bacterium Catenovulum sp. Strain DS-2, Isolated from Intestines of Haliotis diversicolor.</title>
        <authorList>
            <person name="Shan D."/>
            <person name="Li X."/>
            <person name="Gu Z."/>
            <person name="Wei G."/>
            <person name="Gao Z."/>
            <person name="Shao Z."/>
        </authorList>
    </citation>
    <scope>NUCLEOTIDE SEQUENCE [LARGE SCALE GENOMIC DNA]</scope>
    <source>
        <strain evidence="1 2">DS-2</strain>
    </source>
</reference>
<evidence type="ECO:0000313" key="1">
    <source>
        <dbReference type="EMBL" id="EWH10711.1"/>
    </source>
</evidence>
<keyword evidence="2" id="KW-1185">Reference proteome</keyword>
<dbReference type="AlphaFoldDB" id="W7QFP1"/>
<name>W7QFP1_9ALTE</name>
<accession>W7QFP1</accession>
<protein>
    <submittedName>
        <fullName evidence="1">Uncharacterized protein</fullName>
    </submittedName>
</protein>
<organism evidence="1 2">
    <name type="scientific">Catenovulum agarivorans DS-2</name>
    <dbReference type="NCBI Taxonomy" id="1328313"/>
    <lineage>
        <taxon>Bacteria</taxon>
        <taxon>Pseudomonadati</taxon>
        <taxon>Pseudomonadota</taxon>
        <taxon>Gammaproteobacteria</taxon>
        <taxon>Alteromonadales</taxon>
        <taxon>Alteromonadaceae</taxon>
        <taxon>Catenovulum</taxon>
    </lineage>
</organism>
<dbReference type="Proteomes" id="UP000019276">
    <property type="component" value="Unassembled WGS sequence"/>
</dbReference>
<proteinExistence type="predicted"/>
<gene>
    <name evidence="1" type="ORF">DS2_06661</name>
</gene>
<dbReference type="EMBL" id="ARZY01000009">
    <property type="protein sequence ID" value="EWH10711.1"/>
    <property type="molecule type" value="Genomic_DNA"/>
</dbReference>
<evidence type="ECO:0000313" key="2">
    <source>
        <dbReference type="Proteomes" id="UP000019276"/>
    </source>
</evidence>